<name>A0ABS5CJN7_9BACL</name>
<dbReference type="EMBL" id="JAGKSP010000015">
    <property type="protein sequence ID" value="MBP3966073.1"/>
    <property type="molecule type" value="Genomic_DNA"/>
</dbReference>
<dbReference type="RefSeq" id="WP_210662969.1">
    <property type="nucleotide sequence ID" value="NZ_JAGKSP010000015.1"/>
</dbReference>
<gene>
    <name evidence="2" type="ORF">I8J30_25550</name>
</gene>
<accession>A0ABS5CJN7</accession>
<evidence type="ECO:0000313" key="3">
    <source>
        <dbReference type="Proteomes" id="UP000673394"/>
    </source>
</evidence>
<protein>
    <submittedName>
        <fullName evidence="2">Uncharacterized protein</fullName>
    </submittedName>
</protein>
<reference evidence="2 3" key="1">
    <citation type="submission" date="2021-04" db="EMBL/GenBank/DDBJ databases">
        <title>Paenibacillus sp. DLE-14 whole genome sequence.</title>
        <authorList>
            <person name="Ham Y.J."/>
        </authorList>
    </citation>
    <scope>NUCLEOTIDE SEQUENCE [LARGE SCALE GENOMIC DNA]</scope>
    <source>
        <strain evidence="2 3">DLE-14</strain>
    </source>
</reference>
<feature type="transmembrane region" description="Helical" evidence="1">
    <location>
        <begin position="47"/>
        <end position="80"/>
    </location>
</feature>
<keyword evidence="1" id="KW-0812">Transmembrane</keyword>
<keyword evidence="3" id="KW-1185">Reference proteome</keyword>
<comment type="caution">
    <text evidence="2">The sequence shown here is derived from an EMBL/GenBank/DDBJ whole genome shotgun (WGS) entry which is preliminary data.</text>
</comment>
<evidence type="ECO:0000313" key="2">
    <source>
        <dbReference type="EMBL" id="MBP3966073.1"/>
    </source>
</evidence>
<dbReference type="Proteomes" id="UP000673394">
    <property type="component" value="Unassembled WGS sequence"/>
</dbReference>
<keyword evidence="1" id="KW-1133">Transmembrane helix</keyword>
<sequence>MTAVQLVACGWAVAAGRLAACDLRLTAAWLAVCSLRLGGWAAGSLRLAAYGCVACGWAAVSWIQLISLIPLSPTVMFILGRRAGSF</sequence>
<evidence type="ECO:0000256" key="1">
    <source>
        <dbReference type="SAM" id="Phobius"/>
    </source>
</evidence>
<proteinExistence type="predicted"/>
<keyword evidence="1" id="KW-0472">Membrane</keyword>
<organism evidence="2 3">
    <name type="scientific">Paenibacillus lignilyticus</name>
    <dbReference type="NCBI Taxonomy" id="1172615"/>
    <lineage>
        <taxon>Bacteria</taxon>
        <taxon>Bacillati</taxon>
        <taxon>Bacillota</taxon>
        <taxon>Bacilli</taxon>
        <taxon>Bacillales</taxon>
        <taxon>Paenibacillaceae</taxon>
        <taxon>Paenibacillus</taxon>
    </lineage>
</organism>